<dbReference type="SMART" id="SM00028">
    <property type="entry name" value="TPR"/>
    <property type="match status" value="2"/>
</dbReference>
<dbReference type="Gene3D" id="1.25.40.10">
    <property type="entry name" value="Tetratricopeptide repeat domain"/>
    <property type="match status" value="1"/>
</dbReference>
<name>A0A4R3I4R4_9GAMM</name>
<dbReference type="InterPro" id="IPR011990">
    <property type="entry name" value="TPR-like_helical_dom_sf"/>
</dbReference>
<reference evidence="5 6" key="1">
    <citation type="submission" date="2019-03" db="EMBL/GenBank/DDBJ databases">
        <title>Genomic Encyclopedia of Archaeal and Bacterial Type Strains, Phase II (KMG-II): from individual species to whole genera.</title>
        <authorList>
            <person name="Goeker M."/>
        </authorList>
    </citation>
    <scope>NUCLEOTIDE SEQUENCE [LARGE SCALE GENOMIC DNA]</scope>
    <source>
        <strain evidence="5 6">DSM 15388</strain>
    </source>
</reference>
<evidence type="ECO:0000256" key="1">
    <source>
        <dbReference type="PROSITE-ProRule" id="PRU00339"/>
    </source>
</evidence>
<keyword evidence="1" id="KW-0802">TPR repeat</keyword>
<keyword evidence="6" id="KW-1185">Reference proteome</keyword>
<dbReference type="EMBL" id="SLZR01000012">
    <property type="protein sequence ID" value="TCS39755.1"/>
    <property type="molecule type" value="Genomic_DNA"/>
</dbReference>
<feature type="coiled-coil region" evidence="2">
    <location>
        <begin position="126"/>
        <end position="164"/>
    </location>
</feature>
<evidence type="ECO:0000256" key="2">
    <source>
        <dbReference type="SAM" id="Coils"/>
    </source>
</evidence>
<keyword evidence="4" id="KW-0732">Signal</keyword>
<feature type="chain" id="PRO_5020651055" evidence="4">
    <location>
        <begin position="21"/>
        <end position="301"/>
    </location>
</feature>
<protein>
    <submittedName>
        <fullName evidence="5">Uncharacterized protein</fullName>
    </submittedName>
</protein>
<accession>A0A4R3I4R4</accession>
<dbReference type="AlphaFoldDB" id="A0A4R3I4R4"/>
<keyword evidence="2" id="KW-0175">Coiled coil</keyword>
<feature type="signal peptide" evidence="4">
    <location>
        <begin position="1"/>
        <end position="20"/>
    </location>
</feature>
<gene>
    <name evidence="5" type="ORF">BCF53_11240</name>
</gene>
<feature type="transmembrane region" description="Helical" evidence="3">
    <location>
        <begin position="94"/>
        <end position="114"/>
    </location>
</feature>
<comment type="caution">
    <text evidence="5">The sequence shown here is derived from an EMBL/GenBank/DDBJ whole genome shotgun (WGS) entry which is preliminary data.</text>
</comment>
<keyword evidence="3" id="KW-0472">Membrane</keyword>
<dbReference type="Pfam" id="PF13431">
    <property type="entry name" value="TPR_17"/>
    <property type="match status" value="1"/>
</dbReference>
<evidence type="ECO:0000313" key="5">
    <source>
        <dbReference type="EMBL" id="TCS39755.1"/>
    </source>
</evidence>
<proteinExistence type="predicted"/>
<organism evidence="5 6">
    <name type="scientific">Reinekea marinisedimentorum</name>
    <dbReference type="NCBI Taxonomy" id="230495"/>
    <lineage>
        <taxon>Bacteria</taxon>
        <taxon>Pseudomonadati</taxon>
        <taxon>Pseudomonadota</taxon>
        <taxon>Gammaproteobacteria</taxon>
        <taxon>Oceanospirillales</taxon>
        <taxon>Saccharospirillaceae</taxon>
        <taxon>Reinekea</taxon>
    </lineage>
</organism>
<keyword evidence="3" id="KW-0812">Transmembrane</keyword>
<dbReference type="NCBIfam" id="NF047558">
    <property type="entry name" value="TPR_END_plus"/>
    <property type="match status" value="1"/>
</dbReference>
<sequence length="301" mass="34801">MSRIITLSLFALLLPLFALAETTTQTVQEQADETVEALDESLYTPFIERYILDELKALRTQMLAQRNELQKQILDREHQSVDRAVTYATDTVTYFFYLVAAASSILVIVGWTSIRDIKERIHTYANDEITKLITEYESRLGAIEKQLLARSRDIKENREELETTREVQSLWLRAQQELNPSSKIRTYDQILSIDSEDIEAITYKADAVLELGEPQWAVNLCQQALEKDEQNAHAFYQLGCAYAQLGNVEESIRCIRASIEQNESYREEVLKEEFLANIRELEEFKELFYQVAAGDLHSEKN</sequence>
<dbReference type="RefSeq" id="WP_207902737.1">
    <property type="nucleotide sequence ID" value="NZ_SLZR01000012.1"/>
</dbReference>
<feature type="repeat" description="TPR" evidence="1">
    <location>
        <begin position="232"/>
        <end position="265"/>
    </location>
</feature>
<evidence type="ECO:0000313" key="6">
    <source>
        <dbReference type="Proteomes" id="UP000295793"/>
    </source>
</evidence>
<evidence type="ECO:0000256" key="4">
    <source>
        <dbReference type="SAM" id="SignalP"/>
    </source>
</evidence>
<dbReference type="InterPro" id="IPR019734">
    <property type="entry name" value="TPR_rpt"/>
</dbReference>
<dbReference type="SUPFAM" id="SSF48452">
    <property type="entry name" value="TPR-like"/>
    <property type="match status" value="1"/>
</dbReference>
<dbReference type="PROSITE" id="PS50005">
    <property type="entry name" value="TPR"/>
    <property type="match status" value="1"/>
</dbReference>
<keyword evidence="3" id="KW-1133">Transmembrane helix</keyword>
<dbReference type="Proteomes" id="UP000295793">
    <property type="component" value="Unassembled WGS sequence"/>
</dbReference>
<evidence type="ECO:0000256" key="3">
    <source>
        <dbReference type="SAM" id="Phobius"/>
    </source>
</evidence>